<keyword evidence="3" id="KW-1185">Reference proteome</keyword>
<organism evidence="2 3">
    <name type="scientific">Cyclotella cryptica</name>
    <dbReference type="NCBI Taxonomy" id="29204"/>
    <lineage>
        <taxon>Eukaryota</taxon>
        <taxon>Sar</taxon>
        <taxon>Stramenopiles</taxon>
        <taxon>Ochrophyta</taxon>
        <taxon>Bacillariophyta</taxon>
        <taxon>Coscinodiscophyceae</taxon>
        <taxon>Thalassiosirophycidae</taxon>
        <taxon>Stephanodiscales</taxon>
        <taxon>Stephanodiscaceae</taxon>
        <taxon>Cyclotella</taxon>
    </lineage>
</organism>
<name>A0ABD3PIK3_9STRA</name>
<proteinExistence type="predicted"/>
<reference evidence="2 3" key="1">
    <citation type="journal article" date="2020" name="G3 (Bethesda)">
        <title>Improved Reference Genome for Cyclotella cryptica CCMP332, a Model for Cell Wall Morphogenesis, Salinity Adaptation, and Lipid Production in Diatoms (Bacillariophyta).</title>
        <authorList>
            <person name="Roberts W.R."/>
            <person name="Downey K.M."/>
            <person name="Ruck E.C."/>
            <person name="Traller J.C."/>
            <person name="Alverson A.J."/>
        </authorList>
    </citation>
    <scope>NUCLEOTIDE SEQUENCE [LARGE SCALE GENOMIC DNA]</scope>
    <source>
        <strain evidence="2 3">CCMP332</strain>
    </source>
</reference>
<dbReference type="AlphaFoldDB" id="A0ABD3PIK3"/>
<dbReference type="Proteomes" id="UP001516023">
    <property type="component" value="Unassembled WGS sequence"/>
</dbReference>
<feature type="domain" description="Nucleotide-diphospho-sugar transferase" evidence="1">
    <location>
        <begin position="133"/>
        <end position="284"/>
    </location>
</feature>
<protein>
    <recommendedName>
        <fullName evidence="1">Nucleotide-diphospho-sugar transferase domain-containing protein</fullName>
    </recommendedName>
</protein>
<evidence type="ECO:0000313" key="2">
    <source>
        <dbReference type="EMBL" id="KAL3787910.1"/>
    </source>
</evidence>
<gene>
    <name evidence="2" type="ORF">HJC23_000152</name>
</gene>
<evidence type="ECO:0000313" key="3">
    <source>
        <dbReference type="Proteomes" id="UP001516023"/>
    </source>
</evidence>
<dbReference type="InterPro" id="IPR005069">
    <property type="entry name" value="Nucl-diP-sugar_transferase"/>
</dbReference>
<dbReference type="InterPro" id="IPR052636">
    <property type="entry name" value="UDP-D-xylose:L-fucose_XylT"/>
</dbReference>
<sequence length="292" mass="33554">MGFYDFFINWYLHYDRVISSSLRQARYENGLGNTQKNNRKDDSTHVPFLVVIAEDNEIYDELLSLSKEHADIAVVLGARTMSQDSKSSASSYNSTTYKLLVSGRATHLLNLVCGLPQYDTSASALDDWKKWIVVYSDIDTAWLQNPLPFVASKLFEVDIASIIRSSRPQQLRPKYDILAPLDSKSKYCTGFLVIACNPASIIFLSRWEEKLLLNPQLNQPIFNLLLRTRHSDYKSLRHESLSEVEFPSGKLFFDEDRNQTEGRGQTVVVHNNFIIGHDEKKKRFEDYGLWIS</sequence>
<dbReference type="EMBL" id="JABMIG020000166">
    <property type="protein sequence ID" value="KAL3787910.1"/>
    <property type="molecule type" value="Genomic_DNA"/>
</dbReference>
<dbReference type="PANTHER" id="PTHR47032">
    <property type="entry name" value="UDP-D-XYLOSE:L-FUCOSE ALPHA-1,3-D-XYLOSYLTRANSFERASE-RELATED"/>
    <property type="match status" value="1"/>
</dbReference>
<dbReference type="PANTHER" id="PTHR47032:SF1">
    <property type="entry name" value="UDP-D-XYLOSE:L-FUCOSE ALPHA-1,3-D-XYLOSYLTRANSFERASE-RELATED"/>
    <property type="match status" value="1"/>
</dbReference>
<dbReference type="Pfam" id="PF03407">
    <property type="entry name" value="Nucleotid_trans"/>
    <property type="match status" value="1"/>
</dbReference>
<comment type="caution">
    <text evidence="2">The sequence shown here is derived from an EMBL/GenBank/DDBJ whole genome shotgun (WGS) entry which is preliminary data.</text>
</comment>
<evidence type="ECO:0000259" key="1">
    <source>
        <dbReference type="Pfam" id="PF03407"/>
    </source>
</evidence>
<accession>A0ABD3PIK3</accession>